<gene>
    <name evidence="1" type="ORF">A3D51_02910</name>
</gene>
<sequence>MDDDHTHTSQEGNLEFLQPYKVDGEIFSLPSGEQISMQKYFLTLTPWKGASIPNTYNNKPVVDWNGEPVFAELAVLRLLQSHGWNGVWVDSYRRNYRVGLPDVVDPIEIPQKQKELIDSIRAKTGRSGGCWDVFVWKGDMMLFIELKRQKKDNIRETQIQWLEKSLDYGLTTENFAFIEWKL</sequence>
<dbReference type="AlphaFoldDB" id="A0A1G2S8B8"/>
<protein>
    <recommendedName>
        <fullName evidence="3">VRR-NUC domain-containing protein</fullName>
    </recommendedName>
</protein>
<evidence type="ECO:0000313" key="2">
    <source>
        <dbReference type="Proteomes" id="UP000179118"/>
    </source>
</evidence>
<name>A0A1G2S8B8_9BACT</name>
<dbReference type="Proteomes" id="UP000179118">
    <property type="component" value="Unassembled WGS sequence"/>
</dbReference>
<evidence type="ECO:0000313" key="1">
    <source>
        <dbReference type="EMBL" id="OHA80948.1"/>
    </source>
</evidence>
<dbReference type="EMBL" id="MHUT01000012">
    <property type="protein sequence ID" value="OHA80948.1"/>
    <property type="molecule type" value="Genomic_DNA"/>
</dbReference>
<reference evidence="1 2" key="1">
    <citation type="journal article" date="2016" name="Nat. Commun.">
        <title>Thousands of microbial genomes shed light on interconnected biogeochemical processes in an aquifer system.</title>
        <authorList>
            <person name="Anantharaman K."/>
            <person name="Brown C.T."/>
            <person name="Hug L.A."/>
            <person name="Sharon I."/>
            <person name="Castelle C.J."/>
            <person name="Probst A.J."/>
            <person name="Thomas B.C."/>
            <person name="Singh A."/>
            <person name="Wilkins M.J."/>
            <person name="Karaoz U."/>
            <person name="Brodie E.L."/>
            <person name="Williams K.H."/>
            <person name="Hubbard S.S."/>
            <person name="Banfield J.F."/>
        </authorList>
    </citation>
    <scope>NUCLEOTIDE SEQUENCE [LARGE SCALE GENOMIC DNA]</scope>
</reference>
<accession>A0A1G2S8B8</accession>
<evidence type="ECO:0008006" key="3">
    <source>
        <dbReference type="Google" id="ProtNLM"/>
    </source>
</evidence>
<proteinExistence type="predicted"/>
<comment type="caution">
    <text evidence="1">The sequence shown here is derived from an EMBL/GenBank/DDBJ whole genome shotgun (WGS) entry which is preliminary data.</text>
</comment>
<organism evidence="1 2">
    <name type="scientific">Candidatus Yonathbacteria bacterium RIFCSPHIGHO2_02_FULL_44_14</name>
    <dbReference type="NCBI Taxonomy" id="1802724"/>
    <lineage>
        <taxon>Bacteria</taxon>
        <taxon>Candidatus Yonathiibacteriota</taxon>
    </lineage>
</organism>